<keyword evidence="8" id="KW-1185">Reference proteome</keyword>
<dbReference type="InterPro" id="IPR055342">
    <property type="entry name" value="MreC_beta-barrel_core"/>
</dbReference>
<feature type="domain" description="Rod shape-determining protein MreC beta-barrel core" evidence="6">
    <location>
        <begin position="112"/>
        <end position="257"/>
    </location>
</feature>
<dbReference type="Proteomes" id="UP000009080">
    <property type="component" value="Chromosome"/>
</dbReference>
<protein>
    <recommendedName>
        <fullName evidence="2 5">Cell shape-determining protein MreC</fullName>
    </recommendedName>
    <alternativeName>
        <fullName evidence="4 5">Cell shape protein MreC</fullName>
    </alternativeName>
</protein>
<comment type="function">
    <text evidence="5">Involved in formation and maintenance of cell shape.</text>
</comment>
<dbReference type="PIRSF" id="PIRSF038471">
    <property type="entry name" value="MreC"/>
    <property type="match status" value="1"/>
</dbReference>
<dbReference type="NCBIfam" id="TIGR00219">
    <property type="entry name" value="mreC"/>
    <property type="match status" value="1"/>
</dbReference>
<evidence type="ECO:0000259" key="6">
    <source>
        <dbReference type="Pfam" id="PF04085"/>
    </source>
</evidence>
<comment type="similarity">
    <text evidence="1 5">Belongs to the MreC family.</text>
</comment>
<sequence length="271" mass="29880">MRVVLLTALSLAIAFTYLYTDWFDSLKKHGADISAPFYWVSDLPAKASDWADTRLMSRSRLEHENEALRTELLVLRRKVQLLASLSAENVRLRQLLNSTDMLQDRVIIAELIGVAPDPTVHKVIVNRGAEEGVYVGQAMVDANGLMGQVVTVGEHSSEVLLITDTTHALPVQINRNGVRLIAEGVGNLYELVIRHVSSTVDIQEGDLLVSSGLGQRFPVGYPVAKVEQVVIDPGKPFARVIARPMAEMNRSRHVLLVFDQPPADNTEQAAN</sequence>
<dbReference type="STRING" id="377629.TERTU_3833"/>
<name>C5BSY5_TERTT</name>
<dbReference type="eggNOG" id="COG1792">
    <property type="taxonomic scope" value="Bacteria"/>
</dbReference>
<organism evidence="7 8">
    <name type="scientific">Teredinibacter turnerae (strain ATCC 39867 / T7901)</name>
    <dbReference type="NCBI Taxonomy" id="377629"/>
    <lineage>
        <taxon>Bacteria</taxon>
        <taxon>Pseudomonadati</taxon>
        <taxon>Pseudomonadota</taxon>
        <taxon>Gammaproteobacteria</taxon>
        <taxon>Cellvibrionales</taxon>
        <taxon>Cellvibrionaceae</taxon>
        <taxon>Teredinibacter</taxon>
    </lineage>
</organism>
<reference evidence="7 8" key="1">
    <citation type="journal article" date="2009" name="PLoS ONE">
        <title>The complete genome of Teredinibacter turnerae T7901: an intracellular endosymbiont of marine wood-boring bivalves (shipworms).</title>
        <authorList>
            <person name="Yang J.C."/>
            <person name="Madupu R."/>
            <person name="Durkin A.S."/>
            <person name="Ekborg N.A."/>
            <person name="Pedamallu C.S."/>
            <person name="Hostetler J.B."/>
            <person name="Radune D."/>
            <person name="Toms B.S."/>
            <person name="Henrissat B."/>
            <person name="Coutinho P.M."/>
            <person name="Schwarz S."/>
            <person name="Field L."/>
            <person name="Trindade-Silva A.E."/>
            <person name="Soares C.A.G."/>
            <person name="Elshahawi S."/>
            <person name="Hanora A."/>
            <person name="Schmidt E.W."/>
            <person name="Haygood M.G."/>
            <person name="Posfai J."/>
            <person name="Benner J."/>
            <person name="Madinger C."/>
            <person name="Nove J."/>
            <person name="Anton B."/>
            <person name="Chaudhary K."/>
            <person name="Foster J."/>
            <person name="Holman A."/>
            <person name="Kumar S."/>
            <person name="Lessard P.A."/>
            <person name="Luyten Y.A."/>
            <person name="Slatko B."/>
            <person name="Wood N."/>
            <person name="Wu B."/>
            <person name="Teplitski M."/>
            <person name="Mougous J.D."/>
            <person name="Ward N."/>
            <person name="Eisen J.A."/>
            <person name="Badger J.H."/>
            <person name="Distel D.L."/>
        </authorList>
    </citation>
    <scope>NUCLEOTIDE SEQUENCE [LARGE SCALE GENOMIC DNA]</scope>
    <source>
        <strain evidence="8">ATCC 39867 / T7901</strain>
    </source>
</reference>
<evidence type="ECO:0000256" key="2">
    <source>
        <dbReference type="ARBA" id="ARBA00013855"/>
    </source>
</evidence>
<dbReference type="Gene3D" id="2.40.10.340">
    <property type="entry name" value="Rod shape-determining protein MreC, domain 1"/>
    <property type="match status" value="1"/>
</dbReference>
<evidence type="ECO:0000256" key="4">
    <source>
        <dbReference type="ARBA" id="ARBA00032089"/>
    </source>
</evidence>
<dbReference type="PANTHER" id="PTHR34138:SF1">
    <property type="entry name" value="CELL SHAPE-DETERMINING PROTEIN MREC"/>
    <property type="match status" value="1"/>
</dbReference>
<dbReference type="PANTHER" id="PTHR34138">
    <property type="entry name" value="CELL SHAPE-DETERMINING PROTEIN MREC"/>
    <property type="match status" value="1"/>
</dbReference>
<dbReference type="KEGG" id="ttu:TERTU_3833"/>
<dbReference type="AlphaFoldDB" id="C5BSY5"/>
<dbReference type="FunFam" id="2.40.10.350:FF:000002">
    <property type="entry name" value="Cell shape-determining protein MreC"/>
    <property type="match status" value="1"/>
</dbReference>
<dbReference type="EMBL" id="CP001614">
    <property type="protein sequence ID" value="ACR10674.1"/>
    <property type="molecule type" value="Genomic_DNA"/>
</dbReference>
<evidence type="ECO:0000313" key="7">
    <source>
        <dbReference type="EMBL" id="ACR10674.1"/>
    </source>
</evidence>
<proteinExistence type="inferred from homology"/>
<dbReference type="InterPro" id="IPR007221">
    <property type="entry name" value="MreC"/>
</dbReference>
<gene>
    <name evidence="7" type="primary">mreC</name>
    <name evidence="7" type="ordered locus">TERTU_3833</name>
</gene>
<keyword evidence="3 5" id="KW-0133">Cell shape</keyword>
<evidence type="ECO:0000256" key="5">
    <source>
        <dbReference type="PIRNR" id="PIRNR038471"/>
    </source>
</evidence>
<dbReference type="Gene3D" id="2.40.10.350">
    <property type="entry name" value="Rod shape-determining protein MreC, domain 2"/>
    <property type="match status" value="1"/>
</dbReference>
<evidence type="ECO:0000313" key="8">
    <source>
        <dbReference type="Proteomes" id="UP000009080"/>
    </source>
</evidence>
<dbReference type="GO" id="GO:0008360">
    <property type="term" value="P:regulation of cell shape"/>
    <property type="evidence" value="ECO:0007669"/>
    <property type="project" value="UniProtKB-KW"/>
</dbReference>
<dbReference type="GO" id="GO:0005886">
    <property type="term" value="C:plasma membrane"/>
    <property type="evidence" value="ECO:0007669"/>
    <property type="project" value="TreeGrafter"/>
</dbReference>
<evidence type="ECO:0000256" key="1">
    <source>
        <dbReference type="ARBA" id="ARBA00009369"/>
    </source>
</evidence>
<dbReference type="Pfam" id="PF04085">
    <property type="entry name" value="MreC"/>
    <property type="match status" value="1"/>
</dbReference>
<accession>C5BSY5</accession>
<dbReference type="InterPro" id="IPR042175">
    <property type="entry name" value="Cell/Rod_MreC_2"/>
</dbReference>
<evidence type="ECO:0000256" key="3">
    <source>
        <dbReference type="ARBA" id="ARBA00022960"/>
    </source>
</evidence>
<dbReference type="HOGENOM" id="CLU_042663_2_0_6"/>
<dbReference type="InterPro" id="IPR042177">
    <property type="entry name" value="Cell/Rod_1"/>
</dbReference>